<keyword evidence="8" id="KW-0863">Zinc-finger</keyword>
<evidence type="ECO:0000256" key="4">
    <source>
        <dbReference type="ARBA" id="ARBA00022679"/>
    </source>
</evidence>
<dbReference type="SMART" id="SM00400">
    <property type="entry name" value="ZnF_CHCC"/>
    <property type="match status" value="1"/>
</dbReference>
<dbReference type="InterPro" id="IPR050219">
    <property type="entry name" value="DnaG_primase"/>
</dbReference>
<evidence type="ECO:0000256" key="11">
    <source>
        <dbReference type="ARBA" id="ARBA00023125"/>
    </source>
</evidence>
<name>A0A0F9HQL9_9ZZZZ</name>
<evidence type="ECO:0000256" key="1">
    <source>
        <dbReference type="ARBA" id="ARBA00001947"/>
    </source>
</evidence>
<evidence type="ECO:0000313" key="14">
    <source>
        <dbReference type="EMBL" id="KKM05527.1"/>
    </source>
</evidence>
<dbReference type="AlphaFoldDB" id="A0A0F9HQL9"/>
<reference evidence="14" key="1">
    <citation type="journal article" date="2015" name="Nature">
        <title>Complex archaea that bridge the gap between prokaryotes and eukaryotes.</title>
        <authorList>
            <person name="Spang A."/>
            <person name="Saw J.H."/>
            <person name="Jorgensen S.L."/>
            <person name="Zaremba-Niedzwiedzka K."/>
            <person name="Martijn J."/>
            <person name="Lind A.E."/>
            <person name="van Eijk R."/>
            <person name="Schleper C."/>
            <person name="Guy L."/>
            <person name="Ettema T.J."/>
        </authorList>
    </citation>
    <scope>NUCLEOTIDE SEQUENCE</scope>
</reference>
<dbReference type="Pfam" id="PF13155">
    <property type="entry name" value="Toprim_2"/>
    <property type="match status" value="1"/>
</dbReference>
<dbReference type="GO" id="GO:0005737">
    <property type="term" value="C:cytoplasm"/>
    <property type="evidence" value="ECO:0007669"/>
    <property type="project" value="TreeGrafter"/>
</dbReference>
<gene>
    <name evidence="14" type="ORF">LCGC14_1753150</name>
</gene>
<evidence type="ECO:0000256" key="7">
    <source>
        <dbReference type="ARBA" id="ARBA00022723"/>
    </source>
</evidence>
<dbReference type="SUPFAM" id="SSF57783">
    <property type="entry name" value="Zinc beta-ribbon"/>
    <property type="match status" value="1"/>
</dbReference>
<dbReference type="GO" id="GO:0006269">
    <property type="term" value="P:DNA replication, synthesis of primer"/>
    <property type="evidence" value="ECO:0007669"/>
    <property type="project" value="UniProtKB-KW"/>
</dbReference>
<dbReference type="NCBIfam" id="TIGR01391">
    <property type="entry name" value="dnaG"/>
    <property type="match status" value="1"/>
</dbReference>
<keyword evidence="5" id="KW-0548">Nucleotidyltransferase</keyword>
<evidence type="ECO:0000259" key="13">
    <source>
        <dbReference type="PROSITE" id="PS50880"/>
    </source>
</evidence>
<keyword evidence="9" id="KW-0862">Zinc</keyword>
<protein>
    <recommendedName>
        <fullName evidence="13">Toprim domain-containing protein</fullName>
    </recommendedName>
</protein>
<dbReference type="GO" id="GO:0008270">
    <property type="term" value="F:zinc ion binding"/>
    <property type="evidence" value="ECO:0007669"/>
    <property type="project" value="UniProtKB-KW"/>
</dbReference>
<dbReference type="PANTHER" id="PTHR30313:SF2">
    <property type="entry name" value="DNA PRIMASE"/>
    <property type="match status" value="1"/>
</dbReference>
<proteinExistence type="predicted"/>
<evidence type="ECO:0000256" key="9">
    <source>
        <dbReference type="ARBA" id="ARBA00022833"/>
    </source>
</evidence>
<dbReference type="SMART" id="SM00493">
    <property type="entry name" value="TOPRIM"/>
    <property type="match status" value="1"/>
</dbReference>
<dbReference type="InterPro" id="IPR036977">
    <property type="entry name" value="DNA_primase_Znf_CHC2"/>
</dbReference>
<comment type="cofactor">
    <cofactor evidence="1">
        <name>Zn(2+)</name>
        <dbReference type="ChEBI" id="CHEBI:29105"/>
    </cofactor>
</comment>
<keyword evidence="3" id="KW-0639">Primosome</keyword>
<dbReference type="CDD" id="cd03364">
    <property type="entry name" value="TOPRIM_DnaG_primases"/>
    <property type="match status" value="1"/>
</dbReference>
<dbReference type="Pfam" id="PF01807">
    <property type="entry name" value="Zn_ribbon_DnaG"/>
    <property type="match status" value="1"/>
</dbReference>
<dbReference type="Gene3D" id="3.90.980.10">
    <property type="entry name" value="DNA primase, catalytic core, N-terminal domain"/>
    <property type="match status" value="1"/>
</dbReference>
<dbReference type="GO" id="GO:1990077">
    <property type="term" value="C:primosome complex"/>
    <property type="evidence" value="ECO:0007669"/>
    <property type="project" value="UniProtKB-KW"/>
</dbReference>
<sequence>MPTDAERIKQKLDIVEFLKSAMTLSPAGKNFKGLCPFHQEKNPSFMVSSERQSWHCFGCGEGGDVIKFAMLYENLDFPEALRVLAEKAGIDIAVMNQRDQRQFTVLYDINTEAQKSFAHALWKNNAALTYLRDRGLKDETIREFGLGFSPGGDALVGHLIKKGYAIEDIHKAGIAYRYRGLNKDRFDGRIVFPITNDIGNVVGFTGRIFNKEETDEVPKYMNSPETLIFIKSKLLYGLHKSKPAIVKSRTVFLVEGQMDVLMVWQAGVHNVVAVSGTGLTGKHLMKLRRIADTVIVSFDNDASGLKALERSLDIFSTFDFHIKAASLGTYKDPAEMAEADPQALKKAITDAQPVFTYLFETYFRTQNITDIMERKNKVRHLLGKIQNLASTIERDMWIKELSRYSGIAETALTEELG</sequence>
<dbReference type="InterPro" id="IPR034151">
    <property type="entry name" value="TOPRIM_DnaG_bac"/>
</dbReference>
<evidence type="ECO:0000256" key="10">
    <source>
        <dbReference type="ARBA" id="ARBA00022842"/>
    </source>
</evidence>
<evidence type="ECO:0000256" key="3">
    <source>
        <dbReference type="ARBA" id="ARBA00022515"/>
    </source>
</evidence>
<keyword evidence="4" id="KW-0808">Transferase</keyword>
<dbReference type="InterPro" id="IPR013264">
    <property type="entry name" value="DNAG_N"/>
</dbReference>
<dbReference type="InterPro" id="IPR006171">
    <property type="entry name" value="TOPRIM_dom"/>
</dbReference>
<keyword evidence="11" id="KW-0238">DNA-binding</keyword>
<dbReference type="EMBL" id="LAZR01016200">
    <property type="protein sequence ID" value="KKM05527.1"/>
    <property type="molecule type" value="Genomic_DNA"/>
</dbReference>
<evidence type="ECO:0000256" key="12">
    <source>
        <dbReference type="ARBA" id="ARBA00023163"/>
    </source>
</evidence>
<dbReference type="InterPro" id="IPR002694">
    <property type="entry name" value="Znf_CHC2"/>
</dbReference>
<evidence type="ECO:0000256" key="6">
    <source>
        <dbReference type="ARBA" id="ARBA00022705"/>
    </source>
</evidence>
<organism evidence="14">
    <name type="scientific">marine sediment metagenome</name>
    <dbReference type="NCBI Taxonomy" id="412755"/>
    <lineage>
        <taxon>unclassified sequences</taxon>
        <taxon>metagenomes</taxon>
        <taxon>ecological metagenomes</taxon>
    </lineage>
</organism>
<dbReference type="PROSITE" id="PS50880">
    <property type="entry name" value="TOPRIM"/>
    <property type="match status" value="1"/>
</dbReference>
<evidence type="ECO:0000256" key="2">
    <source>
        <dbReference type="ARBA" id="ARBA00022478"/>
    </source>
</evidence>
<dbReference type="FunFam" id="3.90.580.10:FF:000001">
    <property type="entry name" value="DNA primase"/>
    <property type="match status" value="1"/>
</dbReference>
<dbReference type="PANTHER" id="PTHR30313">
    <property type="entry name" value="DNA PRIMASE"/>
    <property type="match status" value="1"/>
</dbReference>
<dbReference type="GO" id="GO:0003899">
    <property type="term" value="F:DNA-directed RNA polymerase activity"/>
    <property type="evidence" value="ECO:0007669"/>
    <property type="project" value="InterPro"/>
</dbReference>
<dbReference type="InterPro" id="IPR037068">
    <property type="entry name" value="DNA_primase_core_N_sf"/>
</dbReference>
<dbReference type="Pfam" id="PF08275">
    <property type="entry name" value="DNAG_N"/>
    <property type="match status" value="1"/>
</dbReference>
<dbReference type="InterPro" id="IPR006295">
    <property type="entry name" value="DNA_primase_DnaG"/>
</dbReference>
<evidence type="ECO:0000256" key="5">
    <source>
        <dbReference type="ARBA" id="ARBA00022695"/>
    </source>
</evidence>
<accession>A0A0F9HQL9</accession>
<dbReference type="Gene3D" id="3.90.580.10">
    <property type="entry name" value="Zinc finger, CHC2-type domain"/>
    <property type="match status" value="1"/>
</dbReference>
<dbReference type="SUPFAM" id="SSF56731">
    <property type="entry name" value="DNA primase core"/>
    <property type="match status" value="1"/>
</dbReference>
<keyword evidence="10" id="KW-0460">Magnesium</keyword>
<evidence type="ECO:0000256" key="8">
    <source>
        <dbReference type="ARBA" id="ARBA00022771"/>
    </source>
</evidence>
<keyword evidence="12" id="KW-0804">Transcription</keyword>
<keyword evidence="2" id="KW-0240">DNA-directed RNA polymerase</keyword>
<dbReference type="GO" id="GO:0003677">
    <property type="term" value="F:DNA binding"/>
    <property type="evidence" value="ECO:0007669"/>
    <property type="project" value="UniProtKB-KW"/>
</dbReference>
<dbReference type="Gene3D" id="3.40.1360.10">
    <property type="match status" value="1"/>
</dbReference>
<keyword evidence="6" id="KW-0235">DNA replication</keyword>
<comment type="caution">
    <text evidence="14">The sequence shown here is derived from an EMBL/GenBank/DDBJ whole genome shotgun (WGS) entry which is preliminary data.</text>
</comment>
<dbReference type="GO" id="GO:0000428">
    <property type="term" value="C:DNA-directed RNA polymerase complex"/>
    <property type="evidence" value="ECO:0007669"/>
    <property type="project" value="UniProtKB-KW"/>
</dbReference>
<keyword evidence="7" id="KW-0479">Metal-binding</keyword>
<feature type="non-terminal residue" evidence="14">
    <location>
        <position position="417"/>
    </location>
</feature>
<feature type="domain" description="Toprim" evidence="13">
    <location>
        <begin position="249"/>
        <end position="330"/>
    </location>
</feature>